<dbReference type="SUPFAM" id="SSF56784">
    <property type="entry name" value="HAD-like"/>
    <property type="match status" value="1"/>
</dbReference>
<dbReference type="InterPro" id="IPR041492">
    <property type="entry name" value="HAD_2"/>
</dbReference>
<dbReference type="PANTHER" id="PTHR43434">
    <property type="entry name" value="PHOSPHOGLYCOLATE PHOSPHATASE"/>
    <property type="match status" value="1"/>
</dbReference>
<dbReference type="InterPro" id="IPR023214">
    <property type="entry name" value="HAD_sf"/>
</dbReference>
<evidence type="ECO:0000313" key="2">
    <source>
        <dbReference type="Proteomes" id="UP000005017"/>
    </source>
</evidence>
<name>D2MLU3_9FIRM</name>
<proteinExistence type="predicted"/>
<organism evidence="1 2">
    <name type="scientific">Bulleidia extructa W1219</name>
    <dbReference type="NCBI Taxonomy" id="679192"/>
    <lineage>
        <taxon>Bacteria</taxon>
        <taxon>Bacillati</taxon>
        <taxon>Bacillota</taxon>
        <taxon>Erysipelotrichia</taxon>
        <taxon>Erysipelotrichales</taxon>
        <taxon>Erysipelotrichaceae</taxon>
        <taxon>Bulleidia</taxon>
    </lineage>
</organism>
<dbReference type="GO" id="GO:0008967">
    <property type="term" value="F:phosphoglycolate phosphatase activity"/>
    <property type="evidence" value="ECO:0007669"/>
    <property type="project" value="TreeGrafter"/>
</dbReference>
<reference evidence="2" key="1">
    <citation type="submission" date="2009-12" db="EMBL/GenBank/DDBJ databases">
        <title>Sequence of Clostridiales genomosp. BVAB3 str. UPII9-5.</title>
        <authorList>
            <person name="Madupu R."/>
            <person name="Durkin A.S."/>
            <person name="Torralba M."/>
            <person name="Methe B."/>
            <person name="Sutton G.G."/>
            <person name="Strausberg R.L."/>
            <person name="Nelson K.E."/>
        </authorList>
    </citation>
    <scope>NUCLEOTIDE SEQUENCE [LARGE SCALE GENOMIC DNA]</scope>
    <source>
        <strain evidence="2">W1219</strain>
    </source>
</reference>
<dbReference type="Gene3D" id="3.40.50.1000">
    <property type="entry name" value="HAD superfamily/HAD-like"/>
    <property type="match status" value="1"/>
</dbReference>
<dbReference type="InterPro" id="IPR006439">
    <property type="entry name" value="HAD-SF_hydro_IA"/>
</dbReference>
<protein>
    <recommendedName>
        <fullName evidence="3">HAD hydrolase, family IA, variant 3</fullName>
    </recommendedName>
</protein>
<dbReference type="NCBIfam" id="TIGR01509">
    <property type="entry name" value="HAD-SF-IA-v3"/>
    <property type="match status" value="1"/>
</dbReference>
<comment type="caution">
    <text evidence="1">The sequence shown here is derived from an EMBL/GenBank/DDBJ whole genome shotgun (WGS) entry which is preliminary data.</text>
</comment>
<accession>D2MLU3</accession>
<dbReference type="InterPro" id="IPR036412">
    <property type="entry name" value="HAD-like_sf"/>
</dbReference>
<dbReference type="PRINTS" id="PR00413">
    <property type="entry name" value="HADHALOGNASE"/>
</dbReference>
<gene>
    <name evidence="1" type="ORF">HMPREF9013_1448</name>
</gene>
<dbReference type="AlphaFoldDB" id="D2MLU3"/>
<dbReference type="EMBL" id="ADFR01000001">
    <property type="protein sequence ID" value="EFC06502.1"/>
    <property type="molecule type" value="Genomic_DNA"/>
</dbReference>
<dbReference type="CDD" id="cd07505">
    <property type="entry name" value="HAD_BPGM-like"/>
    <property type="match status" value="1"/>
</dbReference>
<evidence type="ECO:0000313" key="1">
    <source>
        <dbReference type="EMBL" id="EFC06502.1"/>
    </source>
</evidence>
<evidence type="ECO:0008006" key="3">
    <source>
        <dbReference type="Google" id="ProtNLM"/>
    </source>
</evidence>
<dbReference type="eggNOG" id="COG0637">
    <property type="taxonomic scope" value="Bacteria"/>
</dbReference>
<keyword evidence="2" id="KW-1185">Reference proteome</keyword>
<dbReference type="PANTHER" id="PTHR43434:SF1">
    <property type="entry name" value="PHOSPHOGLYCOLATE PHOSPHATASE"/>
    <property type="match status" value="1"/>
</dbReference>
<dbReference type="STRING" id="679192.HMPREF9013_1448"/>
<dbReference type="GO" id="GO:0006281">
    <property type="term" value="P:DNA repair"/>
    <property type="evidence" value="ECO:0007669"/>
    <property type="project" value="TreeGrafter"/>
</dbReference>
<dbReference type="Pfam" id="PF13419">
    <property type="entry name" value="HAD_2"/>
    <property type="match status" value="1"/>
</dbReference>
<sequence>MLKNKGIQMAVCSSSPYETVMNMLEDMGIQSYFDYIESGENLAHFKPNPDIYLEALRRLKVDASEAIVYEDSQIGIQAGKNAGMITIAREDLRYGQDQSQADFCVKNIKELVRWIERVNHGKGY</sequence>
<dbReference type="InterPro" id="IPR050155">
    <property type="entry name" value="HAD-like_hydrolase_sf"/>
</dbReference>
<dbReference type="Proteomes" id="UP000005017">
    <property type="component" value="Unassembled WGS sequence"/>
</dbReference>